<gene>
    <name evidence="5" type="ORF">ESP51_06770</name>
</gene>
<dbReference type="Proteomes" id="UP000293865">
    <property type="component" value="Unassembled WGS sequence"/>
</dbReference>
<proteinExistence type="inferred from homology"/>
<dbReference type="OrthoDB" id="9765195at2"/>
<keyword evidence="3" id="KW-0326">Glycosidase</keyword>
<organism evidence="5 6">
    <name type="scientific">Agromyces albus</name>
    <dbReference type="NCBI Taxonomy" id="205332"/>
    <lineage>
        <taxon>Bacteria</taxon>
        <taxon>Bacillati</taxon>
        <taxon>Actinomycetota</taxon>
        <taxon>Actinomycetes</taxon>
        <taxon>Micrococcales</taxon>
        <taxon>Microbacteriaceae</taxon>
        <taxon>Agromyces</taxon>
    </lineage>
</organism>
<dbReference type="PANTHER" id="PTHR10353:SF209">
    <property type="entry name" value="GALACTOLIPID GALACTOSYLTRANSFERASE SFR2, CHLOROPLASTIC"/>
    <property type="match status" value="1"/>
</dbReference>
<dbReference type="RefSeq" id="WP_129520140.1">
    <property type="nucleotide sequence ID" value="NZ_SDPN01000009.1"/>
</dbReference>
<evidence type="ECO:0000256" key="4">
    <source>
        <dbReference type="RuleBase" id="RU003690"/>
    </source>
</evidence>
<dbReference type="AlphaFoldDB" id="A0A4Q2L5U6"/>
<comment type="similarity">
    <text evidence="1 4">Belongs to the glycosyl hydrolase 1 family.</text>
</comment>
<dbReference type="SUPFAM" id="SSF51445">
    <property type="entry name" value="(Trans)glycosidases"/>
    <property type="match status" value="1"/>
</dbReference>
<keyword evidence="2 5" id="KW-0378">Hydrolase</keyword>
<sequence length="424" mass="47655">MTTKAQWWNDGRLHFGAGIENTFVPQAGPGERPIDEYELTEHYERWHDDLALTQSVGAEFLRWGIPWHRVSPGPGVWDWDWTDRVMARFGELGVRPIVDLLHYGTPLWLDDQFLHPDYPKHVAEFATRAAERYSDVATDWTPVNEPMIHALFCGEYGYWPPYGRGPAGLVAVSAALARGFVETQRGIADVQADATFVHVDASLRYVGDIDAPEHRAEARRLSEQAFLVEDLVTGRVGEGHPLAPMLTGHGVGDDELAWFADHAVAPDVMGVNYYPRHSTEVFEAGVHHSGGFADPRPTRDDGTAGLTEMLRLYADRYGAPVMVTETCVTGSPAERIEWLETSVAAVERIRASGVDVVGYTWWPLFDMIEWTYRHSTEPPMAHRLTMGLFDLVETPTGLERRRNPVAARFEAHARVARRAYARLE</sequence>
<evidence type="ECO:0000313" key="6">
    <source>
        <dbReference type="Proteomes" id="UP000293865"/>
    </source>
</evidence>
<dbReference type="PANTHER" id="PTHR10353">
    <property type="entry name" value="GLYCOSYL HYDROLASE"/>
    <property type="match status" value="1"/>
</dbReference>
<reference evidence="5 6" key="1">
    <citation type="submission" date="2019-01" db="EMBL/GenBank/DDBJ databases">
        <title>Agromyces.</title>
        <authorList>
            <person name="Li J."/>
        </authorList>
    </citation>
    <scope>NUCLEOTIDE SEQUENCE [LARGE SCALE GENOMIC DNA]</scope>
    <source>
        <strain evidence="5 6">DSM 15934</strain>
    </source>
</reference>
<dbReference type="InterPro" id="IPR017853">
    <property type="entry name" value="GH"/>
</dbReference>
<dbReference type="InterPro" id="IPR001360">
    <property type="entry name" value="Glyco_hydro_1"/>
</dbReference>
<evidence type="ECO:0000313" key="5">
    <source>
        <dbReference type="EMBL" id="RXZ71833.1"/>
    </source>
</evidence>
<name>A0A4Q2L5U6_9MICO</name>
<protein>
    <submittedName>
        <fullName evidence="5">Glycosyl hydrolase family protein</fullName>
    </submittedName>
</protein>
<dbReference type="GO" id="GO:0008422">
    <property type="term" value="F:beta-glucosidase activity"/>
    <property type="evidence" value="ECO:0007669"/>
    <property type="project" value="TreeGrafter"/>
</dbReference>
<dbReference type="EMBL" id="SDPN01000009">
    <property type="protein sequence ID" value="RXZ71833.1"/>
    <property type="molecule type" value="Genomic_DNA"/>
</dbReference>
<dbReference type="GO" id="GO:0005975">
    <property type="term" value="P:carbohydrate metabolic process"/>
    <property type="evidence" value="ECO:0007669"/>
    <property type="project" value="InterPro"/>
</dbReference>
<evidence type="ECO:0000256" key="3">
    <source>
        <dbReference type="ARBA" id="ARBA00023295"/>
    </source>
</evidence>
<accession>A0A4Q2L5U6</accession>
<evidence type="ECO:0000256" key="2">
    <source>
        <dbReference type="ARBA" id="ARBA00022801"/>
    </source>
</evidence>
<dbReference type="Gene3D" id="3.20.20.80">
    <property type="entry name" value="Glycosidases"/>
    <property type="match status" value="1"/>
</dbReference>
<dbReference type="Pfam" id="PF00232">
    <property type="entry name" value="Glyco_hydro_1"/>
    <property type="match status" value="1"/>
</dbReference>
<comment type="caution">
    <text evidence="5">The sequence shown here is derived from an EMBL/GenBank/DDBJ whole genome shotgun (WGS) entry which is preliminary data.</text>
</comment>
<evidence type="ECO:0000256" key="1">
    <source>
        <dbReference type="ARBA" id="ARBA00010838"/>
    </source>
</evidence>
<keyword evidence="6" id="KW-1185">Reference proteome</keyword>